<sequence length="354" mass="39379">METGTQQPSHTSVTRGRSQGSASVNQENTSFLSYWICCGDDYERTTNGRNGDQRSSGISLKRLRKRWKQLWSPQKPATTSTTRPVPMEYITCDGKQSQHKSSEMNGQQSKADVTEASTSGKDMQIIQQGPMTELPEIVSSVSSDSIDEDINIPATITSARPEETMAESQPPVPALLPPVSEANVGRKCLVLDLDETLVHSSFRSIPNAHFEIPIQLDNQTHTVYVLKRPGVEDFMRRLALVYELVVFTASLSKYADPVLDMLDTSKSVSHRLFREACINHRGNYVKDLSHLGRPLKDTIIVDNSPSCYVFHPSNAVPISTWFNDPHDTELTDLIPFLTALADVDDARLVLDCTL</sequence>
<dbReference type="InterPro" id="IPR023214">
    <property type="entry name" value="HAD_sf"/>
</dbReference>
<dbReference type="GO" id="GO:0016791">
    <property type="term" value="F:phosphatase activity"/>
    <property type="evidence" value="ECO:0007669"/>
    <property type="project" value="InterPro"/>
</dbReference>
<dbReference type="InterPro" id="IPR036412">
    <property type="entry name" value="HAD-like_sf"/>
</dbReference>
<feature type="domain" description="FCP1 homology" evidence="2">
    <location>
        <begin position="182"/>
        <end position="340"/>
    </location>
</feature>
<feature type="region of interest" description="Disordered" evidence="1">
    <location>
        <begin position="1"/>
        <end position="25"/>
    </location>
</feature>
<gene>
    <name evidence="3" type="ORF">BZG36_01691</name>
</gene>
<dbReference type="PROSITE" id="PS50969">
    <property type="entry name" value="FCP1"/>
    <property type="match status" value="1"/>
</dbReference>
<evidence type="ECO:0000256" key="1">
    <source>
        <dbReference type="SAM" id="MobiDB-lite"/>
    </source>
</evidence>
<dbReference type="SUPFAM" id="SSF56784">
    <property type="entry name" value="HAD-like"/>
    <property type="match status" value="1"/>
</dbReference>
<dbReference type="InterPro" id="IPR050365">
    <property type="entry name" value="TIM50"/>
</dbReference>
<comment type="caution">
    <text evidence="3">The sequence shown here is derived from an EMBL/GenBank/DDBJ whole genome shotgun (WGS) entry which is preliminary data.</text>
</comment>
<evidence type="ECO:0000259" key="2">
    <source>
        <dbReference type="PROSITE" id="PS50969"/>
    </source>
</evidence>
<dbReference type="OrthoDB" id="277011at2759"/>
<dbReference type="AlphaFoldDB" id="A0A261Y4M2"/>
<feature type="compositionally biased region" description="Polar residues" evidence="1">
    <location>
        <begin position="103"/>
        <end position="118"/>
    </location>
</feature>
<protein>
    <recommendedName>
        <fullName evidence="2">FCP1 homology domain-containing protein</fullName>
    </recommendedName>
</protein>
<evidence type="ECO:0000313" key="3">
    <source>
        <dbReference type="EMBL" id="OZJ05555.1"/>
    </source>
</evidence>
<dbReference type="PANTHER" id="PTHR12210">
    <property type="entry name" value="DULLARD PROTEIN PHOSPHATASE"/>
    <property type="match status" value="1"/>
</dbReference>
<dbReference type="EMBL" id="MVBO01000013">
    <property type="protein sequence ID" value="OZJ05555.1"/>
    <property type="molecule type" value="Genomic_DNA"/>
</dbReference>
<accession>A0A261Y4M2</accession>
<dbReference type="InterPro" id="IPR004274">
    <property type="entry name" value="FCP1_dom"/>
</dbReference>
<name>A0A261Y4M2_9FUNG</name>
<dbReference type="Proteomes" id="UP000242875">
    <property type="component" value="Unassembled WGS sequence"/>
</dbReference>
<dbReference type="Pfam" id="PF03031">
    <property type="entry name" value="NIF"/>
    <property type="match status" value="1"/>
</dbReference>
<feature type="region of interest" description="Disordered" evidence="1">
    <location>
        <begin position="93"/>
        <end position="118"/>
    </location>
</feature>
<proteinExistence type="predicted"/>
<dbReference type="SMART" id="SM00577">
    <property type="entry name" value="CPDc"/>
    <property type="match status" value="1"/>
</dbReference>
<keyword evidence="4" id="KW-1185">Reference proteome</keyword>
<dbReference type="CDD" id="cd07521">
    <property type="entry name" value="HAD_FCP1-like"/>
    <property type="match status" value="1"/>
</dbReference>
<reference evidence="3 4" key="1">
    <citation type="journal article" date="2017" name="Mycologia">
        <title>Bifiguratus adelaidae, gen. et sp. nov., a new member of Mucoromycotina in endophytic and soil-dwelling habitats.</title>
        <authorList>
            <person name="Torres-Cruz T.J."/>
            <person name="Billingsley Tobias T.L."/>
            <person name="Almatruk M."/>
            <person name="Hesse C."/>
            <person name="Kuske C.R."/>
            <person name="Desiro A."/>
            <person name="Benucci G.M."/>
            <person name="Bonito G."/>
            <person name="Stajich J.E."/>
            <person name="Dunlap C."/>
            <person name="Arnold A.E."/>
            <person name="Porras-Alfaro A."/>
        </authorList>
    </citation>
    <scope>NUCLEOTIDE SEQUENCE [LARGE SCALE GENOMIC DNA]</scope>
    <source>
        <strain evidence="3 4">AZ0501</strain>
    </source>
</reference>
<dbReference type="InterPro" id="IPR011948">
    <property type="entry name" value="Dullard_phosphatase"/>
</dbReference>
<dbReference type="NCBIfam" id="TIGR02251">
    <property type="entry name" value="HIF-SF_euk"/>
    <property type="match status" value="1"/>
</dbReference>
<organism evidence="3 4">
    <name type="scientific">Bifiguratus adelaidae</name>
    <dbReference type="NCBI Taxonomy" id="1938954"/>
    <lineage>
        <taxon>Eukaryota</taxon>
        <taxon>Fungi</taxon>
        <taxon>Fungi incertae sedis</taxon>
        <taxon>Mucoromycota</taxon>
        <taxon>Mucoromycotina</taxon>
        <taxon>Endogonomycetes</taxon>
        <taxon>Endogonales</taxon>
        <taxon>Endogonales incertae sedis</taxon>
        <taxon>Bifiguratus</taxon>
    </lineage>
</organism>
<dbReference type="FunFam" id="3.40.50.1000:FF:000093">
    <property type="entry name" value="NLI interacting factor-like phosphatase family protein"/>
    <property type="match status" value="1"/>
</dbReference>
<dbReference type="Gene3D" id="3.40.50.1000">
    <property type="entry name" value="HAD superfamily/HAD-like"/>
    <property type="match status" value="1"/>
</dbReference>
<evidence type="ECO:0000313" key="4">
    <source>
        <dbReference type="Proteomes" id="UP000242875"/>
    </source>
</evidence>